<organism evidence="2 3">
    <name type="scientific">Denitrobaculum tricleocarpae</name>
    <dbReference type="NCBI Taxonomy" id="2591009"/>
    <lineage>
        <taxon>Bacteria</taxon>
        <taxon>Pseudomonadati</taxon>
        <taxon>Pseudomonadota</taxon>
        <taxon>Alphaproteobacteria</taxon>
        <taxon>Rhodospirillales</taxon>
        <taxon>Rhodospirillaceae</taxon>
        <taxon>Denitrobaculum</taxon>
    </lineage>
</organism>
<dbReference type="RefSeq" id="WP_142899065.1">
    <property type="nucleotide sequence ID" value="NZ_ML660061.1"/>
</dbReference>
<keyword evidence="3" id="KW-1185">Reference proteome</keyword>
<dbReference type="AlphaFoldDB" id="A0A545TB54"/>
<sequence length="187" mass="20609">MTEFVKPMKLRAHDTEDMRVIAGVLQDALVPLSDVTYLKAEKRFVFVANRFRWETDSGPREQEAEAVRTPEPAHASGAGGEAAQDAAEAEDASFAEETPYERVNCGVCFDKVRSVQVRNIDMSRKDQILNLLTVAAADNAIALHFSDGGVIRLEVSAYRCHLEDLGEPWPTSSRPHHPTDDTGADQA</sequence>
<dbReference type="EMBL" id="VHSH01000010">
    <property type="protein sequence ID" value="TQV74434.1"/>
    <property type="molecule type" value="Genomic_DNA"/>
</dbReference>
<dbReference type="InterPro" id="IPR021335">
    <property type="entry name" value="DUF2948"/>
</dbReference>
<gene>
    <name evidence="2" type="ORF">FKG95_24455</name>
</gene>
<proteinExistence type="predicted"/>
<feature type="region of interest" description="Disordered" evidence="1">
    <location>
        <begin position="57"/>
        <end position="95"/>
    </location>
</feature>
<evidence type="ECO:0000313" key="2">
    <source>
        <dbReference type="EMBL" id="TQV74434.1"/>
    </source>
</evidence>
<name>A0A545TB54_9PROT</name>
<accession>A0A545TB54</accession>
<feature type="region of interest" description="Disordered" evidence="1">
    <location>
        <begin position="165"/>
        <end position="187"/>
    </location>
</feature>
<dbReference type="Proteomes" id="UP000315252">
    <property type="component" value="Unassembled WGS sequence"/>
</dbReference>
<protein>
    <submittedName>
        <fullName evidence="2">DUF2948 family protein</fullName>
    </submittedName>
</protein>
<feature type="compositionally biased region" description="Basic and acidic residues" evidence="1">
    <location>
        <begin position="57"/>
        <end position="68"/>
    </location>
</feature>
<evidence type="ECO:0000256" key="1">
    <source>
        <dbReference type="SAM" id="MobiDB-lite"/>
    </source>
</evidence>
<evidence type="ECO:0000313" key="3">
    <source>
        <dbReference type="Proteomes" id="UP000315252"/>
    </source>
</evidence>
<dbReference type="Pfam" id="PF11164">
    <property type="entry name" value="DUF2948"/>
    <property type="match status" value="2"/>
</dbReference>
<dbReference type="OrthoDB" id="7352754at2"/>
<comment type="caution">
    <text evidence="2">The sequence shown here is derived from an EMBL/GenBank/DDBJ whole genome shotgun (WGS) entry which is preliminary data.</text>
</comment>
<reference evidence="2 3" key="1">
    <citation type="submission" date="2019-06" db="EMBL/GenBank/DDBJ databases">
        <title>Whole genome sequence for Rhodospirillaceae sp. R148.</title>
        <authorList>
            <person name="Wang G."/>
        </authorList>
    </citation>
    <scope>NUCLEOTIDE SEQUENCE [LARGE SCALE GENOMIC DNA]</scope>
    <source>
        <strain evidence="2 3">R148</strain>
    </source>
</reference>